<proteinExistence type="predicted"/>
<evidence type="ECO:0000313" key="4">
    <source>
        <dbReference type="Proteomes" id="UP001500707"/>
    </source>
</evidence>
<feature type="region of interest" description="Disordered" evidence="1">
    <location>
        <begin position="27"/>
        <end position="52"/>
    </location>
</feature>
<evidence type="ECO:0000256" key="1">
    <source>
        <dbReference type="SAM" id="MobiDB-lite"/>
    </source>
</evidence>
<evidence type="ECO:0000256" key="2">
    <source>
        <dbReference type="SAM" id="SignalP"/>
    </source>
</evidence>
<comment type="caution">
    <text evidence="3">The sequence shown here is derived from an EMBL/GenBank/DDBJ whole genome shotgun (WGS) entry which is preliminary data.</text>
</comment>
<gene>
    <name evidence="3" type="ORF">GCM10022295_90350</name>
</gene>
<dbReference type="RefSeq" id="WP_346186693.1">
    <property type="nucleotide sequence ID" value="NZ_BAABCE010000036.1"/>
</dbReference>
<accession>A0ABP6Z173</accession>
<protein>
    <submittedName>
        <fullName evidence="3">Uncharacterized protein</fullName>
    </submittedName>
</protein>
<dbReference type="EMBL" id="BAABCE010000036">
    <property type="protein sequence ID" value="GAA3595019.1"/>
    <property type="molecule type" value="Genomic_DNA"/>
</dbReference>
<evidence type="ECO:0000313" key="3">
    <source>
        <dbReference type="EMBL" id="GAA3595019.1"/>
    </source>
</evidence>
<feature type="chain" id="PRO_5045785954" evidence="2">
    <location>
        <begin position="29"/>
        <end position="194"/>
    </location>
</feature>
<keyword evidence="2" id="KW-0732">Signal</keyword>
<name>A0ABP6Z173_9ACTN</name>
<feature type="signal peptide" evidence="2">
    <location>
        <begin position="1"/>
        <end position="28"/>
    </location>
</feature>
<dbReference type="Proteomes" id="UP001500707">
    <property type="component" value="Unassembled WGS sequence"/>
</dbReference>
<reference evidence="4" key="1">
    <citation type="journal article" date="2019" name="Int. J. Syst. Evol. Microbiol.">
        <title>The Global Catalogue of Microorganisms (GCM) 10K type strain sequencing project: providing services to taxonomists for standard genome sequencing and annotation.</title>
        <authorList>
            <consortium name="The Broad Institute Genomics Platform"/>
            <consortium name="The Broad Institute Genome Sequencing Center for Infectious Disease"/>
            <person name="Wu L."/>
            <person name="Ma J."/>
        </authorList>
    </citation>
    <scope>NUCLEOTIDE SEQUENCE [LARGE SCALE GENOMIC DNA]</scope>
    <source>
        <strain evidence="4">JCM 17656</strain>
    </source>
</reference>
<organism evidence="3 4">
    <name type="scientific">Streptomyces osmaniensis</name>
    <dbReference type="NCBI Taxonomy" id="593134"/>
    <lineage>
        <taxon>Bacteria</taxon>
        <taxon>Bacillati</taxon>
        <taxon>Actinomycetota</taxon>
        <taxon>Actinomycetes</taxon>
        <taxon>Kitasatosporales</taxon>
        <taxon>Streptomycetaceae</taxon>
        <taxon>Streptomyces</taxon>
    </lineage>
</organism>
<keyword evidence="4" id="KW-1185">Reference proteome</keyword>
<sequence length="194" mass="19940">MKIFSTRSAAIAACAALLIASITTQASADGTGERPAPGNAANKGHGNIAVTGNNNNTAGNDLVIGDNNISGTGHSNLGFAYDFTITNSSSLEFTYRSDAQDCAGCTLAGATPPEHFPPGVNAVGFFKATIPTNGASATLQYIGPDELEYFITIDYNLPSGFGGVSCPDPLNYLTPYITCTVVSDSEIQFTDGPA</sequence>